<feature type="transmembrane region" description="Helical" evidence="13">
    <location>
        <begin position="200"/>
        <end position="224"/>
    </location>
</feature>
<feature type="transmembrane region" description="Helical" evidence="13">
    <location>
        <begin position="116"/>
        <end position="140"/>
    </location>
</feature>
<dbReference type="PRINTS" id="PR00237">
    <property type="entry name" value="GPCRRHODOPSN"/>
</dbReference>
<comment type="similarity">
    <text evidence="12">Belongs to the chemokine-like receptor (CMKLR) family.</text>
</comment>
<feature type="transmembrane region" description="Helical" evidence="13">
    <location>
        <begin position="152"/>
        <end position="174"/>
    </location>
</feature>
<dbReference type="Proteomes" id="UP001148018">
    <property type="component" value="Unassembled WGS sequence"/>
</dbReference>
<dbReference type="GO" id="GO:0004875">
    <property type="term" value="F:complement receptor activity"/>
    <property type="evidence" value="ECO:0007669"/>
    <property type="project" value="TreeGrafter"/>
</dbReference>
<keyword evidence="6" id="KW-0297">G-protein coupled receptor</keyword>
<feature type="transmembrane region" description="Helical" evidence="13">
    <location>
        <begin position="236"/>
        <end position="254"/>
    </location>
</feature>
<comment type="caution">
    <text evidence="15">The sequence shown here is derived from an EMBL/GenBank/DDBJ whole genome shotgun (WGS) entry which is preliminary data.</text>
</comment>
<comment type="subcellular location">
    <subcellularLocation>
        <location evidence="1">Cell membrane</location>
        <topology evidence="1">Multi-pass membrane protein</topology>
    </subcellularLocation>
</comment>
<evidence type="ECO:0000256" key="11">
    <source>
        <dbReference type="ARBA" id="ARBA00023224"/>
    </source>
</evidence>
<keyword evidence="5 13" id="KW-1133">Transmembrane helix</keyword>
<dbReference type="EMBL" id="JANIIK010000043">
    <property type="protein sequence ID" value="KAJ3605617.1"/>
    <property type="molecule type" value="Genomic_DNA"/>
</dbReference>
<feature type="transmembrane region" description="Helical" evidence="13">
    <location>
        <begin position="274"/>
        <end position="297"/>
    </location>
</feature>
<feature type="transmembrane region" description="Helical" evidence="13">
    <location>
        <begin position="37"/>
        <end position="62"/>
    </location>
</feature>
<keyword evidence="9" id="KW-0675">Receptor</keyword>
<feature type="transmembrane region" description="Helical" evidence="13">
    <location>
        <begin position="74"/>
        <end position="96"/>
    </location>
</feature>
<evidence type="ECO:0000256" key="4">
    <source>
        <dbReference type="ARBA" id="ARBA00022692"/>
    </source>
</evidence>
<dbReference type="AlphaFoldDB" id="A0A9Q0ECP6"/>
<feature type="domain" description="G-protein coupled receptors family 1 profile" evidence="14">
    <location>
        <begin position="55"/>
        <end position="294"/>
    </location>
</feature>
<dbReference type="CDD" id="cd14974">
    <property type="entry name" value="7tmA_Anaphylatoxin_R-like"/>
    <property type="match status" value="1"/>
</dbReference>
<evidence type="ECO:0000256" key="2">
    <source>
        <dbReference type="ARBA" id="ARBA00022475"/>
    </source>
</evidence>
<dbReference type="GO" id="GO:0005886">
    <property type="term" value="C:plasma membrane"/>
    <property type="evidence" value="ECO:0007669"/>
    <property type="project" value="UniProtKB-SubCell"/>
</dbReference>
<dbReference type="GO" id="GO:0007200">
    <property type="term" value="P:phospholipase C-activating G protein-coupled receptor signaling pathway"/>
    <property type="evidence" value="ECO:0007669"/>
    <property type="project" value="TreeGrafter"/>
</dbReference>
<dbReference type="PANTHER" id="PTHR24225:SF0">
    <property type="entry name" value="N-FORMYL PEPTIDE RECEPTOR 2"/>
    <property type="match status" value="1"/>
</dbReference>
<keyword evidence="7 13" id="KW-0472">Membrane</keyword>
<dbReference type="PRINTS" id="PR00526">
    <property type="entry name" value="FMETLEUPHER"/>
</dbReference>
<dbReference type="InterPro" id="IPR000276">
    <property type="entry name" value="GPCR_Rhodpsn"/>
</dbReference>
<protein>
    <recommendedName>
        <fullName evidence="14">G-protein coupled receptors family 1 profile domain-containing protein</fullName>
    </recommendedName>
</protein>
<evidence type="ECO:0000256" key="7">
    <source>
        <dbReference type="ARBA" id="ARBA00023136"/>
    </source>
</evidence>
<accession>A0A9Q0ECP6</accession>
<keyword evidence="8" id="KW-1015">Disulfide bond</keyword>
<proteinExistence type="inferred from homology"/>
<keyword evidence="16" id="KW-1185">Reference proteome</keyword>
<dbReference type="FunFam" id="1.20.1070.10:FF:000034">
    <property type="entry name" value="G-protein coupled receptor 1"/>
    <property type="match status" value="1"/>
</dbReference>
<evidence type="ECO:0000313" key="16">
    <source>
        <dbReference type="Proteomes" id="UP001148018"/>
    </source>
</evidence>
<evidence type="ECO:0000256" key="8">
    <source>
        <dbReference type="ARBA" id="ARBA00023157"/>
    </source>
</evidence>
<keyword evidence="2" id="KW-1003">Cell membrane</keyword>
<keyword evidence="4 13" id="KW-0812">Transmembrane</keyword>
<organism evidence="15 16">
    <name type="scientific">Muraenolepis orangiensis</name>
    <name type="common">Patagonian moray cod</name>
    <dbReference type="NCBI Taxonomy" id="630683"/>
    <lineage>
        <taxon>Eukaryota</taxon>
        <taxon>Metazoa</taxon>
        <taxon>Chordata</taxon>
        <taxon>Craniata</taxon>
        <taxon>Vertebrata</taxon>
        <taxon>Euteleostomi</taxon>
        <taxon>Actinopterygii</taxon>
        <taxon>Neopterygii</taxon>
        <taxon>Teleostei</taxon>
        <taxon>Neoteleostei</taxon>
        <taxon>Acanthomorphata</taxon>
        <taxon>Zeiogadaria</taxon>
        <taxon>Gadariae</taxon>
        <taxon>Gadiformes</taxon>
        <taxon>Muraenolepidoidei</taxon>
        <taxon>Muraenolepididae</taxon>
        <taxon>Muraenolepis</taxon>
    </lineage>
</organism>
<dbReference type="GO" id="GO:0006954">
    <property type="term" value="P:inflammatory response"/>
    <property type="evidence" value="ECO:0007669"/>
    <property type="project" value="TreeGrafter"/>
</dbReference>
<evidence type="ECO:0000256" key="9">
    <source>
        <dbReference type="ARBA" id="ARBA00023170"/>
    </source>
</evidence>
<name>A0A9Q0ECP6_9TELE</name>
<dbReference type="GO" id="GO:0004930">
    <property type="term" value="F:G protein-coupled receptor activity"/>
    <property type="evidence" value="ECO:0007669"/>
    <property type="project" value="UniProtKB-KW"/>
</dbReference>
<evidence type="ECO:0000313" key="15">
    <source>
        <dbReference type="EMBL" id="KAJ3605617.1"/>
    </source>
</evidence>
<dbReference type="Pfam" id="PF00001">
    <property type="entry name" value="7tm_1"/>
    <property type="match status" value="1"/>
</dbReference>
<evidence type="ECO:0000256" key="3">
    <source>
        <dbReference type="ARBA" id="ARBA00022500"/>
    </source>
</evidence>
<dbReference type="InterPro" id="IPR017452">
    <property type="entry name" value="GPCR_Rhodpsn_7TM"/>
</dbReference>
<keyword evidence="3" id="KW-0145">Chemotaxis</keyword>
<sequence>MEGLDDYDLGDYTQDNGTVENLYQNVTGAFDGSIASFSYSVMIINVIISLGGFAGNAVVIWISGWKMKRTVNTTFYLSLAISDCLFCACLPVNIGYVMTSHWPFGPVLCKLVSSTLIFNMFSSVFVLVLISVDRCVMAVFPVWSHNRRTVKAAVGVLVLTWVLSATLTVPSLLYRSTRAHGGATECYSDYKHNSVHRAVVLARFVGGFLLPFVVIVSCTAILYVKLRRLTIKSTKPYKVMVALVLSFFLCWIPYHTVVFLEVDIRKHDLTLVQTGLAVGTTLAAANSFVNPFLYVFIGNKFKQTLRRSLMQRMEYAMAEDGRTLTPVSQSVRI</sequence>
<dbReference type="GO" id="GO:0007204">
    <property type="term" value="P:positive regulation of cytosolic calcium ion concentration"/>
    <property type="evidence" value="ECO:0007669"/>
    <property type="project" value="TreeGrafter"/>
</dbReference>
<evidence type="ECO:0000256" key="10">
    <source>
        <dbReference type="ARBA" id="ARBA00023180"/>
    </source>
</evidence>
<keyword evidence="11" id="KW-0807">Transducer</keyword>
<evidence type="ECO:0000256" key="13">
    <source>
        <dbReference type="SAM" id="Phobius"/>
    </source>
</evidence>
<dbReference type="InterPro" id="IPR000826">
    <property type="entry name" value="Formyl_rcpt-rel"/>
</dbReference>
<evidence type="ECO:0000256" key="5">
    <source>
        <dbReference type="ARBA" id="ARBA00022989"/>
    </source>
</evidence>
<gene>
    <name evidence="15" type="ORF">NHX12_027662</name>
</gene>
<dbReference type="PROSITE" id="PS50262">
    <property type="entry name" value="G_PROTEIN_RECEP_F1_2"/>
    <property type="match status" value="1"/>
</dbReference>
<dbReference type="OrthoDB" id="6117944at2759"/>
<dbReference type="GO" id="GO:0006935">
    <property type="term" value="P:chemotaxis"/>
    <property type="evidence" value="ECO:0007669"/>
    <property type="project" value="UniProtKB-KW"/>
</dbReference>
<dbReference type="SUPFAM" id="SSF81321">
    <property type="entry name" value="Family A G protein-coupled receptor-like"/>
    <property type="match status" value="1"/>
</dbReference>
<keyword evidence="10" id="KW-0325">Glycoprotein</keyword>
<evidence type="ECO:0000256" key="12">
    <source>
        <dbReference type="ARBA" id="ARBA00025736"/>
    </source>
</evidence>
<dbReference type="PANTHER" id="PTHR24225">
    <property type="entry name" value="CHEMOTACTIC RECEPTOR"/>
    <property type="match status" value="1"/>
</dbReference>
<dbReference type="Gene3D" id="1.20.1070.10">
    <property type="entry name" value="Rhodopsin 7-helix transmembrane proteins"/>
    <property type="match status" value="1"/>
</dbReference>
<evidence type="ECO:0000256" key="6">
    <source>
        <dbReference type="ARBA" id="ARBA00023040"/>
    </source>
</evidence>
<reference evidence="15" key="1">
    <citation type="submission" date="2022-07" db="EMBL/GenBank/DDBJ databases">
        <title>Chromosome-level genome of Muraenolepis orangiensis.</title>
        <authorList>
            <person name="Kim J."/>
        </authorList>
    </citation>
    <scope>NUCLEOTIDE SEQUENCE</scope>
    <source>
        <strain evidence="15">KU_S4_2022</strain>
        <tissue evidence="15">Muscle</tissue>
    </source>
</reference>
<evidence type="ECO:0000256" key="1">
    <source>
        <dbReference type="ARBA" id="ARBA00004651"/>
    </source>
</evidence>
<evidence type="ECO:0000259" key="14">
    <source>
        <dbReference type="PROSITE" id="PS50262"/>
    </source>
</evidence>